<reference evidence="5 6" key="1">
    <citation type="journal article" date="2016" name="Genome Announc.">
        <title>Draft Genome Sequences of Five Rapidly Growing Mycobacterium Species, M. thermoresistibile, M. fortuitum subsp. acetamidolyticum, M. canariasense, M. brisbanense, and M. novocastrense.</title>
        <authorList>
            <person name="Katahira K."/>
            <person name="Ogura Y."/>
            <person name="Gotoh Y."/>
            <person name="Hayashi T."/>
        </authorList>
    </citation>
    <scope>NUCLEOTIDE SEQUENCE [LARGE SCALE GENOMIC DNA]</scope>
    <source>
        <strain evidence="5 6">JCM6362</strain>
    </source>
</reference>
<dbReference type="OMA" id="QWTPVGD"/>
<comment type="caution">
    <text evidence="5">The sequence shown here is derived from an EMBL/GenBank/DDBJ whole genome shotgun (WGS) entry which is preliminary data.</text>
</comment>
<proteinExistence type="predicted"/>
<dbReference type="InterPro" id="IPR003593">
    <property type="entry name" value="AAA+_ATPase"/>
</dbReference>
<dbReference type="PANTHER" id="PTHR42855">
    <property type="entry name" value="ABC TRANSPORTER ATP-BINDING SUBUNIT"/>
    <property type="match status" value="1"/>
</dbReference>
<sequence length="618" mass="66905">MIDGENKITCRTAYHRREMANLINLERVTVGYGTRVLLHEVSLGVADGDAIGVVGRNGDGKSTLLGVLTGEREPDSGRVTHTSGLSVGYLRQGDDFGDASIREVIVAGRPDHVWAADPTTREVVEQLLGGIDLDGSVDTLSGGERRRVALAAVLIGGHDVLVLDEPTNHLDVEVIAWLAAHLSGRTARRTGALVVVSHDRWFLDAVCTTTWEVHSASGKGTVDAYEGGYAAYVLARAERMRLAATAETRRRNLLRKELAWLRRGPPARTSKPKFRIQAANELIATEPPPRDSVVLQRFATSRLGKDVFDLHGVRLEVGEPPRVVLDNIDWSIGPGDRIGLVGVNGTGKTSVLRMLAGQLQPTAGTVKRGATLKIGYLSQALDELDGSDRVLDAVENRRRITELAGGREISAATLLEDFGFTGDKLTTRIADLSGGERRRLQFLRLLLDEPNVLLLDEPTNDLDIDTLTVIEDYLDGWPGTVIVVTHDRYFLERVSDVTYALTGGGRCDLLPGGVDQYLSDRAGDRAARKAPTAKSPAATGAGAGKGESPAARQRRIAKELTRIEGQLSKIDGQIAALHEAMAAAASDHVRLAELNTELGELQRRKTRLEEDWLITADG</sequence>
<name>A0A100XJ09_MYCTH</name>
<dbReference type="PANTHER" id="PTHR42855:SF1">
    <property type="entry name" value="ABC TRANSPORTER DOMAIN-CONTAINING PROTEIN"/>
    <property type="match status" value="1"/>
</dbReference>
<evidence type="ECO:0000256" key="3">
    <source>
        <dbReference type="SAM" id="MobiDB-lite"/>
    </source>
</evidence>
<protein>
    <submittedName>
        <fullName evidence="5">ABC transporter-like protein</fullName>
    </submittedName>
</protein>
<dbReference type="AlphaFoldDB" id="A0A100XJ09"/>
<dbReference type="InterPro" id="IPR017871">
    <property type="entry name" value="ABC_transporter-like_CS"/>
</dbReference>
<evidence type="ECO:0000256" key="2">
    <source>
        <dbReference type="ARBA" id="ARBA00022840"/>
    </source>
</evidence>
<evidence type="ECO:0000256" key="1">
    <source>
        <dbReference type="ARBA" id="ARBA00022741"/>
    </source>
</evidence>
<dbReference type="Proteomes" id="UP000069654">
    <property type="component" value="Unassembled WGS sequence"/>
</dbReference>
<dbReference type="GO" id="GO:0016887">
    <property type="term" value="F:ATP hydrolysis activity"/>
    <property type="evidence" value="ECO:0007669"/>
    <property type="project" value="InterPro"/>
</dbReference>
<feature type="region of interest" description="Disordered" evidence="3">
    <location>
        <begin position="523"/>
        <end position="553"/>
    </location>
</feature>
<dbReference type="InterPro" id="IPR003439">
    <property type="entry name" value="ABC_transporter-like_ATP-bd"/>
</dbReference>
<keyword evidence="2" id="KW-0067">ATP-binding</keyword>
<organism evidence="5 6">
    <name type="scientific">Mycolicibacterium thermoresistibile</name>
    <name type="common">Mycobacterium thermoresistibile</name>
    <dbReference type="NCBI Taxonomy" id="1797"/>
    <lineage>
        <taxon>Bacteria</taxon>
        <taxon>Bacillati</taxon>
        <taxon>Actinomycetota</taxon>
        <taxon>Actinomycetes</taxon>
        <taxon>Mycobacteriales</taxon>
        <taxon>Mycobacteriaceae</taxon>
        <taxon>Mycolicibacterium</taxon>
    </lineage>
</organism>
<dbReference type="InterPro" id="IPR027417">
    <property type="entry name" value="P-loop_NTPase"/>
</dbReference>
<dbReference type="PROSITE" id="PS50893">
    <property type="entry name" value="ABC_TRANSPORTER_2"/>
    <property type="match status" value="2"/>
</dbReference>
<dbReference type="Pfam" id="PF00005">
    <property type="entry name" value="ABC_tran"/>
    <property type="match status" value="2"/>
</dbReference>
<dbReference type="GO" id="GO:0005524">
    <property type="term" value="F:ATP binding"/>
    <property type="evidence" value="ECO:0007669"/>
    <property type="project" value="UniProtKB-KW"/>
</dbReference>
<dbReference type="GO" id="GO:0003677">
    <property type="term" value="F:DNA binding"/>
    <property type="evidence" value="ECO:0007669"/>
    <property type="project" value="InterPro"/>
</dbReference>
<gene>
    <name evidence="5" type="ORF">RMCT_4505</name>
</gene>
<evidence type="ECO:0000313" key="6">
    <source>
        <dbReference type="Proteomes" id="UP000069654"/>
    </source>
</evidence>
<dbReference type="Gene3D" id="3.40.50.300">
    <property type="entry name" value="P-loop containing nucleotide triphosphate hydrolases"/>
    <property type="match status" value="2"/>
</dbReference>
<evidence type="ECO:0000259" key="4">
    <source>
        <dbReference type="PROSITE" id="PS50893"/>
    </source>
</evidence>
<dbReference type="EMBL" id="BCTB01000053">
    <property type="protein sequence ID" value="GAT17536.1"/>
    <property type="molecule type" value="Genomic_DNA"/>
</dbReference>
<keyword evidence="1" id="KW-0547">Nucleotide-binding</keyword>
<dbReference type="STRING" id="1797.RMCT_4505"/>
<dbReference type="PROSITE" id="PS00211">
    <property type="entry name" value="ABC_TRANSPORTER_1"/>
    <property type="match status" value="2"/>
</dbReference>
<dbReference type="InterPro" id="IPR032524">
    <property type="entry name" value="ABC_tran_C"/>
</dbReference>
<dbReference type="CDD" id="cd03221">
    <property type="entry name" value="ABCF_EF-3"/>
    <property type="match status" value="2"/>
</dbReference>
<feature type="domain" description="ABC transporter" evidence="4">
    <location>
        <begin position="23"/>
        <end position="261"/>
    </location>
</feature>
<evidence type="ECO:0000313" key="5">
    <source>
        <dbReference type="EMBL" id="GAT17536.1"/>
    </source>
</evidence>
<dbReference type="InterPro" id="IPR051309">
    <property type="entry name" value="ABCF_ATPase"/>
</dbReference>
<dbReference type="SUPFAM" id="SSF52540">
    <property type="entry name" value="P-loop containing nucleoside triphosphate hydrolases"/>
    <property type="match status" value="2"/>
</dbReference>
<feature type="domain" description="ABC transporter" evidence="4">
    <location>
        <begin position="310"/>
        <end position="530"/>
    </location>
</feature>
<accession>A0A100XJ09</accession>
<dbReference type="SMART" id="SM00382">
    <property type="entry name" value="AAA"/>
    <property type="match status" value="2"/>
</dbReference>
<reference evidence="6" key="2">
    <citation type="submission" date="2016-02" db="EMBL/GenBank/DDBJ databases">
        <title>Draft genome sequence of five rapidly growing Mycobacterium species.</title>
        <authorList>
            <person name="Katahira K."/>
            <person name="Gotou Y."/>
            <person name="Iida K."/>
            <person name="Ogura Y."/>
            <person name="Hayashi T."/>
        </authorList>
    </citation>
    <scope>NUCLEOTIDE SEQUENCE [LARGE SCALE GENOMIC DNA]</scope>
    <source>
        <strain evidence="6">JCM6362</strain>
    </source>
</reference>
<dbReference type="Pfam" id="PF16326">
    <property type="entry name" value="ABC_tran_CTD"/>
    <property type="match status" value="1"/>
</dbReference>